<dbReference type="EMBL" id="JAULSR010000001">
    <property type="protein sequence ID" value="KAK0637010.1"/>
    <property type="molecule type" value="Genomic_DNA"/>
</dbReference>
<dbReference type="Proteomes" id="UP001174934">
    <property type="component" value="Unassembled WGS sequence"/>
</dbReference>
<keyword evidence="1" id="KW-1133">Transmembrane helix</keyword>
<keyword evidence="1" id="KW-0472">Membrane</keyword>
<comment type="caution">
    <text evidence="2">The sequence shown here is derived from an EMBL/GenBank/DDBJ whole genome shotgun (WGS) entry which is preliminary data.</text>
</comment>
<keyword evidence="1" id="KW-0812">Transmembrane</keyword>
<sequence>MTLCYGFNPVATEIWVTIKVCARVLFACKTSMYIHFSFVLFFCVFSFLPHAWDPFFFVLSFLVIFPFPFILASRKANIMATGWLVGGFYIIGTRQESLGGKHILAGLSTARVVHACVFVYCSERDTAKKN</sequence>
<evidence type="ECO:0000313" key="2">
    <source>
        <dbReference type="EMBL" id="KAK0637010.1"/>
    </source>
</evidence>
<evidence type="ECO:0000256" key="1">
    <source>
        <dbReference type="SAM" id="Phobius"/>
    </source>
</evidence>
<protein>
    <submittedName>
        <fullName evidence="2">Uncharacterized protein</fullName>
    </submittedName>
</protein>
<proteinExistence type="predicted"/>
<accession>A0AA40CG45</accession>
<reference evidence="2" key="1">
    <citation type="submission" date="2023-06" db="EMBL/GenBank/DDBJ databases">
        <title>Genome-scale phylogeny and comparative genomics of the fungal order Sordariales.</title>
        <authorList>
            <consortium name="Lawrence Berkeley National Laboratory"/>
            <person name="Hensen N."/>
            <person name="Bonometti L."/>
            <person name="Westerberg I."/>
            <person name="Brannstrom I.O."/>
            <person name="Guillou S."/>
            <person name="Cros-Aarteil S."/>
            <person name="Calhoun S."/>
            <person name="Haridas S."/>
            <person name="Kuo A."/>
            <person name="Mondo S."/>
            <person name="Pangilinan J."/>
            <person name="Riley R."/>
            <person name="LaButti K."/>
            <person name="Andreopoulos B."/>
            <person name="Lipzen A."/>
            <person name="Chen C."/>
            <person name="Yanf M."/>
            <person name="Daum C."/>
            <person name="Ng V."/>
            <person name="Clum A."/>
            <person name="Steindorff A."/>
            <person name="Ohm R."/>
            <person name="Martin F."/>
            <person name="Silar P."/>
            <person name="Natvig D."/>
            <person name="Lalanne C."/>
            <person name="Gautier V."/>
            <person name="Ament-velasquez S.L."/>
            <person name="Kruys A."/>
            <person name="Hutchinson M.I."/>
            <person name="Powell A.J."/>
            <person name="Barry K."/>
            <person name="Miller A.N."/>
            <person name="Grigoriev I.V."/>
            <person name="Debuchy R."/>
            <person name="Gladieux P."/>
            <person name="Thoren M.H."/>
            <person name="Johannesson H."/>
        </authorList>
    </citation>
    <scope>NUCLEOTIDE SEQUENCE</scope>
    <source>
        <strain evidence="2">SMH3391-2</strain>
    </source>
</reference>
<dbReference type="AlphaFoldDB" id="A0AA40CG45"/>
<keyword evidence="3" id="KW-1185">Reference proteome</keyword>
<organism evidence="2 3">
    <name type="scientific">Bombardia bombarda</name>
    <dbReference type="NCBI Taxonomy" id="252184"/>
    <lineage>
        <taxon>Eukaryota</taxon>
        <taxon>Fungi</taxon>
        <taxon>Dikarya</taxon>
        <taxon>Ascomycota</taxon>
        <taxon>Pezizomycotina</taxon>
        <taxon>Sordariomycetes</taxon>
        <taxon>Sordariomycetidae</taxon>
        <taxon>Sordariales</taxon>
        <taxon>Lasiosphaeriaceae</taxon>
        <taxon>Bombardia</taxon>
    </lineage>
</organism>
<gene>
    <name evidence="2" type="ORF">B0T17DRAFT_96784</name>
</gene>
<feature type="transmembrane region" description="Helical" evidence="1">
    <location>
        <begin position="32"/>
        <end position="49"/>
    </location>
</feature>
<evidence type="ECO:0000313" key="3">
    <source>
        <dbReference type="Proteomes" id="UP001174934"/>
    </source>
</evidence>
<feature type="transmembrane region" description="Helical" evidence="1">
    <location>
        <begin position="55"/>
        <end position="72"/>
    </location>
</feature>
<name>A0AA40CG45_9PEZI</name>